<name>A0A0C3E6W5_9AGAM</name>
<accession>A0A0C3E6W5</accession>
<dbReference type="EMBL" id="KN822032">
    <property type="protein sequence ID" value="KIM63756.1"/>
    <property type="molecule type" value="Genomic_DNA"/>
</dbReference>
<reference evidence="1 2" key="1">
    <citation type="submission" date="2014-04" db="EMBL/GenBank/DDBJ databases">
        <authorList>
            <consortium name="DOE Joint Genome Institute"/>
            <person name="Kuo A."/>
            <person name="Kohler A."/>
            <person name="Nagy L.G."/>
            <person name="Floudas D."/>
            <person name="Copeland A."/>
            <person name="Barry K.W."/>
            <person name="Cichocki N."/>
            <person name="Veneault-Fourrey C."/>
            <person name="LaButti K."/>
            <person name="Lindquist E.A."/>
            <person name="Lipzen A."/>
            <person name="Lundell T."/>
            <person name="Morin E."/>
            <person name="Murat C."/>
            <person name="Sun H."/>
            <person name="Tunlid A."/>
            <person name="Henrissat B."/>
            <person name="Grigoriev I.V."/>
            <person name="Hibbett D.S."/>
            <person name="Martin F."/>
            <person name="Nordberg H.P."/>
            <person name="Cantor M.N."/>
            <person name="Hua S.X."/>
        </authorList>
    </citation>
    <scope>NUCLEOTIDE SEQUENCE [LARGE SCALE GENOMIC DNA]</scope>
    <source>
        <strain evidence="1 2">Foug A</strain>
    </source>
</reference>
<dbReference type="AlphaFoldDB" id="A0A0C3E6W5"/>
<dbReference type="Proteomes" id="UP000053989">
    <property type="component" value="Unassembled WGS sequence"/>
</dbReference>
<organism evidence="1 2">
    <name type="scientific">Scleroderma citrinum Foug A</name>
    <dbReference type="NCBI Taxonomy" id="1036808"/>
    <lineage>
        <taxon>Eukaryota</taxon>
        <taxon>Fungi</taxon>
        <taxon>Dikarya</taxon>
        <taxon>Basidiomycota</taxon>
        <taxon>Agaricomycotina</taxon>
        <taxon>Agaricomycetes</taxon>
        <taxon>Agaricomycetidae</taxon>
        <taxon>Boletales</taxon>
        <taxon>Sclerodermatineae</taxon>
        <taxon>Sclerodermataceae</taxon>
        <taxon>Scleroderma</taxon>
    </lineage>
</organism>
<evidence type="ECO:0000313" key="2">
    <source>
        <dbReference type="Proteomes" id="UP000053989"/>
    </source>
</evidence>
<reference evidence="2" key="2">
    <citation type="submission" date="2015-01" db="EMBL/GenBank/DDBJ databases">
        <title>Evolutionary Origins and Diversification of the Mycorrhizal Mutualists.</title>
        <authorList>
            <consortium name="DOE Joint Genome Institute"/>
            <consortium name="Mycorrhizal Genomics Consortium"/>
            <person name="Kohler A."/>
            <person name="Kuo A."/>
            <person name="Nagy L.G."/>
            <person name="Floudas D."/>
            <person name="Copeland A."/>
            <person name="Barry K.W."/>
            <person name="Cichocki N."/>
            <person name="Veneault-Fourrey C."/>
            <person name="LaButti K."/>
            <person name="Lindquist E.A."/>
            <person name="Lipzen A."/>
            <person name="Lundell T."/>
            <person name="Morin E."/>
            <person name="Murat C."/>
            <person name="Riley R."/>
            <person name="Ohm R."/>
            <person name="Sun H."/>
            <person name="Tunlid A."/>
            <person name="Henrissat B."/>
            <person name="Grigoriev I.V."/>
            <person name="Hibbett D.S."/>
            <person name="Martin F."/>
        </authorList>
    </citation>
    <scope>NUCLEOTIDE SEQUENCE [LARGE SCALE GENOMIC DNA]</scope>
    <source>
        <strain evidence="2">Foug A</strain>
    </source>
</reference>
<protein>
    <submittedName>
        <fullName evidence="1">Uncharacterized protein</fullName>
    </submittedName>
</protein>
<dbReference type="HOGENOM" id="CLU_2729332_0_0_1"/>
<feature type="non-terminal residue" evidence="1">
    <location>
        <position position="72"/>
    </location>
</feature>
<sequence>MQVLLEAGCTRRTAIHATRLPHLMAICGVEFYLPSPIPAVKKLDQRTTSITIGRTQVIMFSRDMHEWPRGSI</sequence>
<gene>
    <name evidence="1" type="ORF">SCLCIDRAFT_1213917</name>
</gene>
<evidence type="ECO:0000313" key="1">
    <source>
        <dbReference type="EMBL" id="KIM63756.1"/>
    </source>
</evidence>
<dbReference type="InParanoid" id="A0A0C3E6W5"/>
<proteinExistence type="predicted"/>
<keyword evidence="2" id="KW-1185">Reference proteome</keyword>